<feature type="region of interest" description="Disordered" evidence="1">
    <location>
        <begin position="173"/>
        <end position="210"/>
    </location>
</feature>
<reference evidence="3 4" key="1">
    <citation type="submission" date="2024-02" db="EMBL/GenBank/DDBJ databases">
        <title>A draft genome for the cacao thread blight pathogen Marasmius crinis-equi.</title>
        <authorList>
            <person name="Cohen S.P."/>
            <person name="Baruah I.K."/>
            <person name="Amoako-Attah I."/>
            <person name="Bukari Y."/>
            <person name="Meinhardt L.W."/>
            <person name="Bailey B.A."/>
        </authorList>
    </citation>
    <scope>NUCLEOTIDE SEQUENCE [LARGE SCALE GENOMIC DNA]</scope>
    <source>
        <strain evidence="3 4">GH-76</strain>
    </source>
</reference>
<evidence type="ECO:0000313" key="4">
    <source>
        <dbReference type="Proteomes" id="UP001465976"/>
    </source>
</evidence>
<keyword evidence="2" id="KW-0472">Membrane</keyword>
<evidence type="ECO:0000256" key="2">
    <source>
        <dbReference type="SAM" id="Phobius"/>
    </source>
</evidence>
<proteinExistence type="predicted"/>
<evidence type="ECO:0000256" key="1">
    <source>
        <dbReference type="SAM" id="MobiDB-lite"/>
    </source>
</evidence>
<feature type="region of interest" description="Disordered" evidence="1">
    <location>
        <begin position="302"/>
        <end position="333"/>
    </location>
</feature>
<evidence type="ECO:0000313" key="3">
    <source>
        <dbReference type="EMBL" id="KAL0570559.1"/>
    </source>
</evidence>
<feature type="transmembrane region" description="Helical" evidence="2">
    <location>
        <begin position="216"/>
        <end position="237"/>
    </location>
</feature>
<feature type="compositionally biased region" description="Basic and acidic residues" evidence="1">
    <location>
        <begin position="324"/>
        <end position="333"/>
    </location>
</feature>
<keyword evidence="2" id="KW-1133">Transmembrane helix</keyword>
<accession>A0ABR3F5Y5</accession>
<gene>
    <name evidence="3" type="ORF">V5O48_011396</name>
</gene>
<dbReference type="EMBL" id="JBAHYK010000911">
    <property type="protein sequence ID" value="KAL0570559.1"/>
    <property type="molecule type" value="Genomic_DNA"/>
</dbReference>
<protein>
    <recommendedName>
        <fullName evidence="5">Mid2 domain-containing protein</fullName>
    </recommendedName>
</protein>
<keyword evidence="4" id="KW-1185">Reference proteome</keyword>
<dbReference type="Proteomes" id="UP001465976">
    <property type="component" value="Unassembled WGS sequence"/>
</dbReference>
<organism evidence="3 4">
    <name type="scientific">Marasmius crinis-equi</name>
    <dbReference type="NCBI Taxonomy" id="585013"/>
    <lineage>
        <taxon>Eukaryota</taxon>
        <taxon>Fungi</taxon>
        <taxon>Dikarya</taxon>
        <taxon>Basidiomycota</taxon>
        <taxon>Agaricomycotina</taxon>
        <taxon>Agaricomycetes</taxon>
        <taxon>Agaricomycetidae</taxon>
        <taxon>Agaricales</taxon>
        <taxon>Marasmiineae</taxon>
        <taxon>Marasmiaceae</taxon>
        <taxon>Marasmius</taxon>
    </lineage>
</organism>
<keyword evidence="2" id="KW-0812">Transmembrane</keyword>
<feature type="compositionally biased region" description="Polar residues" evidence="1">
    <location>
        <begin position="174"/>
        <end position="194"/>
    </location>
</feature>
<sequence>MDMHKTAWHVMIINTSPANSIRHFHIVGSELHSFLSPKQAAMNLFQIIVVLLLSITSCEGFSVSISPKFTVNQTFTFQWRGNSSDFNTTNGCVGVVLITRPDSFQCPRNKVFNGLGQGTIIDILDDGAILKPVKSYSGTGLLRPKRQGIDHKANQSHLVFLFESSPFTVETEDSAFSTLSSPATPSAGDGTSKNAPGDSRHTGTGDSGARNDTAEIVGGIAGGLALLCIGLVVFLCFRRKSRRINRKGLDIAQDYREAETEHAIRPYSGFGTNPKGEKRTRLESFYRRCFEQRATMQGHRLPEHAAQNTNTNPGDGGGHSGTGRVEELRSERNGEGMVREIIRRHGDSGWRPPAEVAHEPTILGTGVVVDVPPTYKEAS</sequence>
<name>A0ABR3F5Y5_9AGAR</name>
<comment type="caution">
    <text evidence="3">The sequence shown here is derived from an EMBL/GenBank/DDBJ whole genome shotgun (WGS) entry which is preliminary data.</text>
</comment>
<evidence type="ECO:0008006" key="5">
    <source>
        <dbReference type="Google" id="ProtNLM"/>
    </source>
</evidence>